<keyword evidence="3" id="KW-1185">Reference proteome</keyword>
<gene>
    <name evidence="2" type="ORF">RRG08_027147</name>
</gene>
<proteinExistence type="predicted"/>
<evidence type="ECO:0000313" key="2">
    <source>
        <dbReference type="EMBL" id="KAK3757787.1"/>
    </source>
</evidence>
<sequence>MNGSTAQNLEDLSHWTQTLSPGLRPSASKPDSTYGGCFRGHRCGQSSYHNNPRWQTAEKDWAISSLSLTCPVARVATTIILDGRHLVNRSPPPSKLLF</sequence>
<reference evidence="2" key="1">
    <citation type="journal article" date="2023" name="G3 (Bethesda)">
        <title>A reference genome for the long-term kleptoplast-retaining sea slug Elysia crispata morphotype clarki.</title>
        <authorList>
            <person name="Eastman K.E."/>
            <person name="Pendleton A.L."/>
            <person name="Shaikh M.A."/>
            <person name="Suttiyut T."/>
            <person name="Ogas R."/>
            <person name="Tomko P."/>
            <person name="Gavelis G."/>
            <person name="Widhalm J.R."/>
            <person name="Wisecaver J.H."/>
        </authorList>
    </citation>
    <scope>NUCLEOTIDE SEQUENCE</scope>
    <source>
        <strain evidence="2">ECLA1</strain>
    </source>
</reference>
<accession>A0AAE1D584</accession>
<comment type="caution">
    <text evidence="2">The sequence shown here is derived from an EMBL/GenBank/DDBJ whole genome shotgun (WGS) entry which is preliminary data.</text>
</comment>
<protein>
    <submittedName>
        <fullName evidence="2">Uncharacterized protein</fullName>
    </submittedName>
</protein>
<evidence type="ECO:0000256" key="1">
    <source>
        <dbReference type="SAM" id="MobiDB-lite"/>
    </source>
</evidence>
<name>A0AAE1D584_9GAST</name>
<dbReference type="EMBL" id="JAWDGP010005328">
    <property type="protein sequence ID" value="KAK3757787.1"/>
    <property type="molecule type" value="Genomic_DNA"/>
</dbReference>
<evidence type="ECO:0000313" key="3">
    <source>
        <dbReference type="Proteomes" id="UP001283361"/>
    </source>
</evidence>
<organism evidence="2 3">
    <name type="scientific">Elysia crispata</name>
    <name type="common">lettuce slug</name>
    <dbReference type="NCBI Taxonomy" id="231223"/>
    <lineage>
        <taxon>Eukaryota</taxon>
        <taxon>Metazoa</taxon>
        <taxon>Spiralia</taxon>
        <taxon>Lophotrochozoa</taxon>
        <taxon>Mollusca</taxon>
        <taxon>Gastropoda</taxon>
        <taxon>Heterobranchia</taxon>
        <taxon>Euthyneura</taxon>
        <taxon>Panpulmonata</taxon>
        <taxon>Sacoglossa</taxon>
        <taxon>Placobranchoidea</taxon>
        <taxon>Plakobranchidae</taxon>
        <taxon>Elysia</taxon>
    </lineage>
</organism>
<dbReference type="AlphaFoldDB" id="A0AAE1D584"/>
<feature type="compositionally biased region" description="Polar residues" evidence="1">
    <location>
        <begin position="1"/>
        <end position="20"/>
    </location>
</feature>
<feature type="region of interest" description="Disordered" evidence="1">
    <location>
        <begin position="1"/>
        <end position="33"/>
    </location>
</feature>
<dbReference type="Proteomes" id="UP001283361">
    <property type="component" value="Unassembled WGS sequence"/>
</dbReference>